<feature type="domain" description="tRNA/rRNA methyltransferase SpoU type" evidence="4">
    <location>
        <begin position="116"/>
        <end position="255"/>
    </location>
</feature>
<evidence type="ECO:0000256" key="2">
    <source>
        <dbReference type="ARBA" id="ARBA00022603"/>
    </source>
</evidence>
<dbReference type="Gene3D" id="3.40.1280.10">
    <property type="match status" value="1"/>
</dbReference>
<dbReference type="Gene3D" id="3.30.1330.30">
    <property type="match status" value="1"/>
</dbReference>
<evidence type="ECO:0000256" key="3">
    <source>
        <dbReference type="ARBA" id="ARBA00022679"/>
    </source>
</evidence>
<keyword evidence="2" id="KW-0489">Methyltransferase</keyword>
<gene>
    <name evidence="6" type="primary">spoU</name>
    <name evidence="6" type="ORF">NO1_0492</name>
</gene>
<dbReference type="PANTHER" id="PTHR43191">
    <property type="entry name" value="RRNA METHYLTRANSFERASE 3"/>
    <property type="match status" value="1"/>
</dbReference>
<dbReference type="PANTHER" id="PTHR43191:SF2">
    <property type="entry name" value="RRNA METHYLTRANSFERASE 3, MITOCHONDRIAL"/>
    <property type="match status" value="1"/>
</dbReference>
<dbReference type="Pfam" id="PF22435">
    <property type="entry name" value="MRM3-like_sub_bind"/>
    <property type="match status" value="1"/>
</dbReference>
<dbReference type="GO" id="GO:0008173">
    <property type="term" value="F:RNA methyltransferase activity"/>
    <property type="evidence" value="ECO:0007669"/>
    <property type="project" value="InterPro"/>
</dbReference>
<dbReference type="GO" id="GO:0032259">
    <property type="term" value="P:methylation"/>
    <property type="evidence" value="ECO:0007669"/>
    <property type="project" value="UniProtKB-KW"/>
</dbReference>
<organism evidence="6 7">
    <name type="scientific">Termititenax aidoneus</name>
    <dbReference type="NCBI Taxonomy" id="2218524"/>
    <lineage>
        <taxon>Bacteria</taxon>
        <taxon>Bacillati</taxon>
        <taxon>Candidatus Margulisiibacteriota</taxon>
        <taxon>Candidatus Termititenacia</taxon>
        <taxon>Candidatus Termititenacales</taxon>
        <taxon>Candidatus Termititenacaceae</taxon>
        <taxon>Candidatus Termititenax</taxon>
    </lineage>
</organism>
<comment type="caution">
    <text evidence="6">The sequence shown here is derived from an EMBL/GenBank/DDBJ whole genome shotgun (WGS) entry which is preliminary data.</text>
</comment>
<reference evidence="6 7" key="1">
    <citation type="journal article" date="2019" name="ISME J.">
        <title>Genome analyses of uncultured TG2/ZB3 bacteria in 'Margulisbacteria' specifically attached to ectosymbiotic spirochetes of protists in the termite gut.</title>
        <authorList>
            <person name="Utami Y.D."/>
            <person name="Kuwahara H."/>
            <person name="Igai K."/>
            <person name="Murakami T."/>
            <person name="Sugaya K."/>
            <person name="Morikawa T."/>
            <person name="Nagura Y."/>
            <person name="Yuki M."/>
            <person name="Deevong P."/>
            <person name="Inoue T."/>
            <person name="Kihara K."/>
            <person name="Lo N."/>
            <person name="Yamada A."/>
            <person name="Ohkuma M."/>
            <person name="Hongoh Y."/>
        </authorList>
    </citation>
    <scope>NUCLEOTIDE SEQUENCE [LARGE SCALE GENOMIC DNA]</scope>
    <source>
        <strain evidence="6">NkOx7-01</strain>
    </source>
</reference>
<dbReference type="SUPFAM" id="SSF75217">
    <property type="entry name" value="alpha/beta knot"/>
    <property type="match status" value="1"/>
</dbReference>
<proteinExistence type="inferred from homology"/>
<name>A0A388T9X3_TERA1</name>
<dbReference type="SUPFAM" id="SSF55315">
    <property type="entry name" value="L30e-like"/>
    <property type="match status" value="1"/>
</dbReference>
<dbReference type="InterPro" id="IPR029026">
    <property type="entry name" value="tRNA_m1G_MTases_N"/>
</dbReference>
<evidence type="ECO:0000313" key="7">
    <source>
        <dbReference type="Proteomes" id="UP000269352"/>
    </source>
</evidence>
<dbReference type="GO" id="GO:0006396">
    <property type="term" value="P:RNA processing"/>
    <property type="evidence" value="ECO:0007669"/>
    <property type="project" value="InterPro"/>
</dbReference>
<dbReference type="InterPro" id="IPR029064">
    <property type="entry name" value="Ribosomal_eL30-like_sf"/>
</dbReference>
<keyword evidence="3" id="KW-0808">Transferase</keyword>
<evidence type="ECO:0000313" key="6">
    <source>
        <dbReference type="EMBL" id="GBR73038.1"/>
    </source>
</evidence>
<feature type="domain" description="MRM3-like substrate binding" evidence="5">
    <location>
        <begin position="13"/>
        <end position="97"/>
    </location>
</feature>
<evidence type="ECO:0000256" key="1">
    <source>
        <dbReference type="ARBA" id="ARBA00007228"/>
    </source>
</evidence>
<dbReference type="InterPro" id="IPR051259">
    <property type="entry name" value="rRNA_Methyltransferase"/>
</dbReference>
<dbReference type="EMBL" id="BGZN01000005">
    <property type="protein sequence ID" value="GBR73038.1"/>
    <property type="molecule type" value="Genomic_DNA"/>
</dbReference>
<dbReference type="InterPro" id="IPR053888">
    <property type="entry name" value="MRM3-like_sub_bind"/>
</dbReference>
<sequence>MSAADKTLTSIANPLVKEVLRLHGKQGRLETGLFLIEGRRELDIAAQRGVEIVRFLYNPEKCSFSVNLGQNFGEKIKVSNRVLERISYRGSTEGFIAVAKARQKDLRAFKLPASPLIVVLDKLEKPGNIGAILRTAAAAGIDAVLLSDTPGDLYNPNLIRASLGAIFSLPVFNVSANEALNWLNSHKIKIITASPYAKKTHFDYDFSASAALIIGSEADGVSEIWAKNAADSVLIPMSSAVDSLNASVSVAVLIYEALRQRRK</sequence>
<dbReference type="InterPro" id="IPR029028">
    <property type="entry name" value="Alpha/beta_knot_MTases"/>
</dbReference>
<dbReference type="Proteomes" id="UP000269352">
    <property type="component" value="Unassembled WGS sequence"/>
</dbReference>
<keyword evidence="7" id="KW-1185">Reference proteome</keyword>
<dbReference type="InterPro" id="IPR001537">
    <property type="entry name" value="SpoU_MeTrfase"/>
</dbReference>
<dbReference type="GO" id="GO:0003723">
    <property type="term" value="F:RNA binding"/>
    <property type="evidence" value="ECO:0007669"/>
    <property type="project" value="InterPro"/>
</dbReference>
<evidence type="ECO:0000259" key="4">
    <source>
        <dbReference type="Pfam" id="PF00588"/>
    </source>
</evidence>
<protein>
    <submittedName>
        <fullName evidence="6">tRNA G18 (Ribose-2'-O)-methylase SpoU</fullName>
    </submittedName>
</protein>
<comment type="similarity">
    <text evidence="1">Belongs to the class IV-like SAM-binding methyltransferase superfamily. RNA methyltransferase TrmH family.</text>
</comment>
<accession>A0A388T9X3</accession>
<dbReference type="Pfam" id="PF00588">
    <property type="entry name" value="SpoU_methylase"/>
    <property type="match status" value="1"/>
</dbReference>
<evidence type="ECO:0000259" key="5">
    <source>
        <dbReference type="Pfam" id="PF22435"/>
    </source>
</evidence>
<dbReference type="AlphaFoldDB" id="A0A388T9X3"/>